<evidence type="ECO:0000256" key="4">
    <source>
        <dbReference type="ARBA" id="ARBA00022786"/>
    </source>
</evidence>
<dbReference type="Pfam" id="PF05839">
    <property type="entry name" value="Apc13p"/>
    <property type="match status" value="1"/>
</dbReference>
<dbReference type="PANTHER" id="PTHR28526:SF1">
    <property type="entry name" value="ANAPHASE-PROMOTING COMPLEX SUBUNIT 13"/>
    <property type="match status" value="1"/>
</dbReference>
<evidence type="ECO:0000256" key="6">
    <source>
        <dbReference type="SAM" id="MobiDB-lite"/>
    </source>
</evidence>
<evidence type="ECO:0000313" key="7">
    <source>
        <dbReference type="EMBL" id="ODQ71701.1"/>
    </source>
</evidence>
<dbReference type="EMBL" id="KV454297">
    <property type="protein sequence ID" value="ODQ71701.1"/>
    <property type="molecule type" value="Genomic_DNA"/>
</dbReference>
<evidence type="ECO:0000313" key="8">
    <source>
        <dbReference type="Proteomes" id="UP000094385"/>
    </source>
</evidence>
<keyword evidence="3" id="KW-0498">Mitosis</keyword>
<keyword evidence="4" id="KW-0833">Ubl conjugation pathway</keyword>
<gene>
    <name evidence="7" type="ORF">LIPSTDRAFT_73430</name>
</gene>
<organism evidence="7 8">
    <name type="scientific">Lipomyces starkeyi NRRL Y-11557</name>
    <dbReference type="NCBI Taxonomy" id="675824"/>
    <lineage>
        <taxon>Eukaryota</taxon>
        <taxon>Fungi</taxon>
        <taxon>Dikarya</taxon>
        <taxon>Ascomycota</taxon>
        <taxon>Saccharomycotina</taxon>
        <taxon>Lipomycetes</taxon>
        <taxon>Lipomycetales</taxon>
        <taxon>Lipomycetaceae</taxon>
        <taxon>Lipomyces</taxon>
    </lineage>
</organism>
<dbReference type="PANTHER" id="PTHR28526">
    <property type="entry name" value="ANAPHASE-PROMOTING COMPLEX SUBUNIT 13"/>
    <property type="match status" value="1"/>
</dbReference>
<reference evidence="7 8" key="1">
    <citation type="journal article" date="2016" name="Proc. Natl. Acad. Sci. U.S.A.">
        <title>Comparative genomics of biotechnologically important yeasts.</title>
        <authorList>
            <person name="Riley R."/>
            <person name="Haridas S."/>
            <person name="Wolfe K.H."/>
            <person name="Lopes M.R."/>
            <person name="Hittinger C.T."/>
            <person name="Goeker M."/>
            <person name="Salamov A.A."/>
            <person name="Wisecaver J.H."/>
            <person name="Long T.M."/>
            <person name="Calvey C.H."/>
            <person name="Aerts A.L."/>
            <person name="Barry K.W."/>
            <person name="Choi C."/>
            <person name="Clum A."/>
            <person name="Coughlan A.Y."/>
            <person name="Deshpande S."/>
            <person name="Douglass A.P."/>
            <person name="Hanson S.J."/>
            <person name="Klenk H.-P."/>
            <person name="LaButti K.M."/>
            <person name="Lapidus A."/>
            <person name="Lindquist E.A."/>
            <person name="Lipzen A.M."/>
            <person name="Meier-Kolthoff J.P."/>
            <person name="Ohm R.A."/>
            <person name="Otillar R.P."/>
            <person name="Pangilinan J.L."/>
            <person name="Peng Y."/>
            <person name="Rokas A."/>
            <person name="Rosa C.A."/>
            <person name="Scheuner C."/>
            <person name="Sibirny A.A."/>
            <person name="Slot J.C."/>
            <person name="Stielow J.B."/>
            <person name="Sun H."/>
            <person name="Kurtzman C.P."/>
            <person name="Blackwell M."/>
            <person name="Grigoriev I.V."/>
            <person name="Jeffries T.W."/>
        </authorList>
    </citation>
    <scope>NUCLEOTIDE SEQUENCE [LARGE SCALE GENOMIC DNA]</scope>
    <source>
        <strain evidence="7 8">NRRL Y-11557</strain>
    </source>
</reference>
<keyword evidence="2" id="KW-0132">Cell division</keyword>
<keyword evidence="8" id="KW-1185">Reference proteome</keyword>
<sequence length="231" mass="25628">MPPRDSNRSHIHLNLPRSALFFEDWVSTHLPDEEIVIPPEFQPINPEDEDDVVPDQHAAFGILLSQLRRYRPAAYTTALHGGSISAASAASAAAAIATASPGTLPMSFLNASAWKDLDLQELMHRIPDDAGGVPQGALLRTTPFGRISSVAEFYRDRREDGGGVRAGRVQRRVLYMQEEMQESQDEVADDEPRMQRYPRHARSHAGEFLEEEEEAGVNPRAQGRTPGRAPR</sequence>
<proteinExistence type="inferred from homology"/>
<comment type="similarity">
    <text evidence="1">Belongs to the APC13 family.</text>
</comment>
<keyword evidence="5" id="KW-0131">Cell cycle</keyword>
<evidence type="ECO:0000256" key="3">
    <source>
        <dbReference type="ARBA" id="ARBA00022776"/>
    </source>
</evidence>
<dbReference type="Proteomes" id="UP000094385">
    <property type="component" value="Unassembled WGS sequence"/>
</dbReference>
<feature type="region of interest" description="Disordered" evidence="6">
    <location>
        <begin position="180"/>
        <end position="231"/>
    </location>
</feature>
<dbReference type="GO" id="GO:0051301">
    <property type="term" value="P:cell division"/>
    <property type="evidence" value="ECO:0007669"/>
    <property type="project" value="UniProtKB-KW"/>
</dbReference>
<dbReference type="AlphaFoldDB" id="A0A1E3Q216"/>
<name>A0A1E3Q216_LIPST</name>
<dbReference type="InterPro" id="IPR008401">
    <property type="entry name" value="Apc13"/>
</dbReference>
<accession>A0A1E3Q216</accession>
<evidence type="ECO:0000256" key="2">
    <source>
        <dbReference type="ARBA" id="ARBA00022618"/>
    </source>
</evidence>
<evidence type="ECO:0000256" key="5">
    <source>
        <dbReference type="ARBA" id="ARBA00023306"/>
    </source>
</evidence>
<protein>
    <submittedName>
        <fullName evidence="7">Uncharacterized protein</fullName>
    </submittedName>
</protein>
<evidence type="ECO:0000256" key="1">
    <source>
        <dbReference type="ARBA" id="ARBA00006940"/>
    </source>
</evidence>
<dbReference type="OrthoDB" id="4096222at2759"/>
<dbReference type="GO" id="GO:0005680">
    <property type="term" value="C:anaphase-promoting complex"/>
    <property type="evidence" value="ECO:0007669"/>
    <property type="project" value="InterPro"/>
</dbReference>
<feature type="compositionally biased region" description="Acidic residues" evidence="6">
    <location>
        <begin position="180"/>
        <end position="189"/>
    </location>
</feature>